<comment type="caution">
    <text evidence="4">The sequence shown here is derived from an EMBL/GenBank/DDBJ whole genome shotgun (WGS) entry which is preliminary data.</text>
</comment>
<dbReference type="Proteomes" id="UP000823849">
    <property type="component" value="Unassembled WGS sequence"/>
</dbReference>
<feature type="compositionally biased region" description="Low complexity" evidence="1">
    <location>
        <begin position="171"/>
        <end position="184"/>
    </location>
</feature>
<feature type="compositionally biased region" description="Low complexity" evidence="1">
    <location>
        <begin position="495"/>
        <end position="535"/>
    </location>
</feature>
<feature type="transmembrane region" description="Helical" evidence="2">
    <location>
        <begin position="559"/>
        <end position="580"/>
    </location>
</feature>
<accession>A0A9D2SL72</accession>
<evidence type="ECO:0000313" key="5">
    <source>
        <dbReference type="Proteomes" id="UP000823849"/>
    </source>
</evidence>
<keyword evidence="2" id="KW-0472">Membrane</keyword>
<keyword evidence="2" id="KW-1133">Transmembrane helix</keyword>
<evidence type="ECO:0000256" key="3">
    <source>
        <dbReference type="SAM" id="SignalP"/>
    </source>
</evidence>
<name>A0A9D2SL72_9FIRM</name>
<feature type="compositionally biased region" description="Acidic residues" evidence="1">
    <location>
        <begin position="360"/>
        <end position="376"/>
    </location>
</feature>
<reference evidence="4" key="1">
    <citation type="journal article" date="2021" name="PeerJ">
        <title>Extensive microbial diversity within the chicken gut microbiome revealed by metagenomics and culture.</title>
        <authorList>
            <person name="Gilroy R."/>
            <person name="Ravi A."/>
            <person name="Getino M."/>
            <person name="Pursley I."/>
            <person name="Horton D.L."/>
            <person name="Alikhan N.F."/>
            <person name="Baker D."/>
            <person name="Gharbi K."/>
            <person name="Hall N."/>
            <person name="Watson M."/>
            <person name="Adriaenssens E.M."/>
            <person name="Foster-Nyarko E."/>
            <person name="Jarju S."/>
            <person name="Secka A."/>
            <person name="Antonio M."/>
            <person name="Oren A."/>
            <person name="Chaudhuri R.R."/>
            <person name="La Ragione R."/>
            <person name="Hildebrand F."/>
            <person name="Pallen M.J."/>
        </authorList>
    </citation>
    <scope>NUCLEOTIDE SEQUENCE</scope>
    <source>
        <strain evidence="4">CHK185-5351</strain>
    </source>
</reference>
<keyword evidence="2" id="KW-0812">Transmembrane</keyword>
<feature type="compositionally biased region" description="Low complexity" evidence="1">
    <location>
        <begin position="191"/>
        <end position="202"/>
    </location>
</feature>
<evidence type="ECO:0000256" key="2">
    <source>
        <dbReference type="SAM" id="Phobius"/>
    </source>
</evidence>
<organism evidence="4 5">
    <name type="scientific">Candidatus Fusicatenibacter intestinigallinarum</name>
    <dbReference type="NCBI Taxonomy" id="2838598"/>
    <lineage>
        <taxon>Bacteria</taxon>
        <taxon>Bacillati</taxon>
        <taxon>Bacillota</taxon>
        <taxon>Clostridia</taxon>
        <taxon>Lachnospirales</taxon>
        <taxon>Lachnospiraceae</taxon>
        <taxon>Fusicatenibacter</taxon>
    </lineage>
</organism>
<keyword evidence="3" id="KW-0732">Signal</keyword>
<gene>
    <name evidence="4" type="ORF">H9705_02235</name>
</gene>
<feature type="compositionally biased region" description="Low complexity" evidence="1">
    <location>
        <begin position="91"/>
        <end position="115"/>
    </location>
</feature>
<feature type="region of interest" description="Disordered" evidence="1">
    <location>
        <begin position="88"/>
        <end position="115"/>
    </location>
</feature>
<evidence type="ECO:0000313" key="4">
    <source>
        <dbReference type="EMBL" id="HJC14636.1"/>
    </source>
</evidence>
<feature type="compositionally biased region" description="Low complexity" evidence="1">
    <location>
        <begin position="453"/>
        <end position="462"/>
    </location>
</feature>
<sequence length="607" mass="63506">MKRKYVLKVMGLVIAGSLVLSEAAPVSVRAASAAAQSSQEQEGQAQDNLETAIVCYIDTKNGNDKNTGATPDDPVKTLKEAVKRYQEAVSAARTETEGTAGTKSAASGKGADSTDAQTEGYFVFCGMTESELEKYLDAEEKALKKGETLLPQGTEAVAEEAYESLLEETAAEPTTTPVPGSVPSPDKDESAAAPTPGTTPAPDNAESEDTENPDGEAGKDTEEDSEFIDGSGQDDSAGDPDVTPTPTDRPDNNPTATPVPTDTPDNEPTAIPTPTDTPDNEPTVTPTPTDTPDSTPTVTPVPGEGTEDNTSDTSDNGEENASDMAGQEENTPAGPEDEEDPEEGSADPEIPGTTDPWDGQQEDSENSSDDGTEDSLLDGHLKPQENTPDGNELSNDSLKSDNIMMMNPTALLRPAENTEETDVQPEDGEDEAGNETDPADEETWSEEEQRLLAGAADSAPSAVAMAGAAEDLGIMLVKAPGTVIVGPDNYDKKPSSSQQGNAQNSAPAATAAPTATKSPASTETSSGNRNTGSSGIPQKKTDTTSSIKTYPVQTGDTAMILPFSISTVLSGMVVAMLSAFHIQSKRREKDLAWQRFREENPLNGEKK</sequence>
<reference evidence="4" key="2">
    <citation type="submission" date="2021-04" db="EMBL/GenBank/DDBJ databases">
        <authorList>
            <person name="Gilroy R."/>
        </authorList>
    </citation>
    <scope>NUCLEOTIDE SEQUENCE</scope>
    <source>
        <strain evidence="4">CHK185-5351</strain>
    </source>
</reference>
<feature type="compositionally biased region" description="Acidic residues" evidence="1">
    <location>
        <begin position="335"/>
        <end position="346"/>
    </location>
</feature>
<feature type="region of interest" description="Disordered" evidence="1">
    <location>
        <begin position="487"/>
        <end position="549"/>
    </location>
</feature>
<feature type="compositionally biased region" description="Acidic residues" evidence="1">
    <location>
        <begin position="305"/>
        <end position="321"/>
    </location>
</feature>
<proteinExistence type="predicted"/>
<feature type="chain" id="PRO_5039301850" evidence="3">
    <location>
        <begin position="24"/>
        <end position="607"/>
    </location>
</feature>
<feature type="compositionally biased region" description="Low complexity" evidence="1">
    <location>
        <begin position="239"/>
        <end position="304"/>
    </location>
</feature>
<feature type="compositionally biased region" description="Acidic residues" evidence="1">
    <location>
        <begin position="158"/>
        <end position="170"/>
    </location>
</feature>
<dbReference type="AlphaFoldDB" id="A0A9D2SL72"/>
<dbReference type="EMBL" id="DWWU01000010">
    <property type="protein sequence ID" value="HJC14636.1"/>
    <property type="molecule type" value="Genomic_DNA"/>
</dbReference>
<feature type="signal peptide" evidence="3">
    <location>
        <begin position="1"/>
        <end position="23"/>
    </location>
</feature>
<protein>
    <submittedName>
        <fullName evidence="4">Uncharacterized protein</fullName>
    </submittedName>
</protein>
<evidence type="ECO:0000256" key="1">
    <source>
        <dbReference type="SAM" id="MobiDB-lite"/>
    </source>
</evidence>
<feature type="region of interest" description="Disordered" evidence="1">
    <location>
        <begin position="158"/>
        <end position="462"/>
    </location>
</feature>
<feature type="compositionally biased region" description="Polar residues" evidence="1">
    <location>
        <begin position="384"/>
        <end position="397"/>
    </location>
</feature>
<feature type="compositionally biased region" description="Acidic residues" evidence="1">
    <location>
        <begin position="205"/>
        <end position="214"/>
    </location>
</feature>
<feature type="compositionally biased region" description="Acidic residues" evidence="1">
    <location>
        <begin position="417"/>
        <end position="446"/>
    </location>
</feature>